<sequence>MGENIKKRRQRRVDLTDYIAVFMERNCHYNGVLKEISLNGLRVDICPVGSQLMAAASSLQKREFCIVISEDLVSKEYRLDMTPNGKNKLYTLRAYPRWQREQNERIEVGFEISESSDDWKLFVQQRMQEPN</sequence>
<name>A0AAU8M0C2_9BACT</name>
<organism evidence="1">
    <name type="scientific">Candidatus Electrothrix aestuarii</name>
    <dbReference type="NCBI Taxonomy" id="3062594"/>
    <lineage>
        <taxon>Bacteria</taxon>
        <taxon>Pseudomonadati</taxon>
        <taxon>Thermodesulfobacteriota</taxon>
        <taxon>Desulfobulbia</taxon>
        <taxon>Desulfobulbales</taxon>
        <taxon>Desulfobulbaceae</taxon>
        <taxon>Candidatus Electrothrix</taxon>
    </lineage>
</organism>
<reference evidence="1" key="1">
    <citation type="journal article" date="2024" name="Syst. Appl. Microbiol.">
        <title>First single-strain enrichments of Electrothrix cable bacteria, description of E. aestuarii sp. nov. and E. rattekaaiensis sp. nov., and proposal of a cable bacteria taxonomy following the rules of the SeqCode.</title>
        <authorList>
            <person name="Plum-Jensen L.E."/>
            <person name="Schramm A."/>
            <person name="Marshall I.P.G."/>
        </authorList>
    </citation>
    <scope>NUCLEOTIDE SEQUENCE</scope>
    <source>
        <strain evidence="1">Rat1</strain>
    </source>
</reference>
<evidence type="ECO:0008006" key="2">
    <source>
        <dbReference type="Google" id="ProtNLM"/>
    </source>
</evidence>
<dbReference type="AlphaFoldDB" id="A0AAU8M0C2"/>
<dbReference type="KEGG" id="eaj:Q3M24_09600"/>
<accession>A0AAU8M0C2</accession>
<proteinExistence type="predicted"/>
<evidence type="ECO:0000313" key="1">
    <source>
        <dbReference type="EMBL" id="XCN74968.1"/>
    </source>
</evidence>
<gene>
    <name evidence="1" type="ORF">Q3M24_09600</name>
</gene>
<protein>
    <recommendedName>
        <fullName evidence="2">PilZ domain-containing protein</fullName>
    </recommendedName>
</protein>
<dbReference type="EMBL" id="CP159373">
    <property type="protein sequence ID" value="XCN74968.1"/>
    <property type="molecule type" value="Genomic_DNA"/>
</dbReference>
<reference evidence="1" key="2">
    <citation type="submission" date="2024-06" db="EMBL/GenBank/DDBJ databases">
        <authorList>
            <person name="Plum-Jensen L.E."/>
            <person name="Schramm A."/>
            <person name="Marshall I.P.G."/>
        </authorList>
    </citation>
    <scope>NUCLEOTIDE SEQUENCE</scope>
    <source>
        <strain evidence="1">Rat1</strain>
    </source>
</reference>